<dbReference type="PANTHER" id="PTHR47926:SF483">
    <property type="entry name" value="TETRATRICOPEPTIDE-LIKE HELICAL DOMAIN SUPERFAMILY"/>
    <property type="match status" value="1"/>
</dbReference>
<dbReference type="FunFam" id="1.25.40.10:FF:000348">
    <property type="entry name" value="Pentatricopeptide repeat-containing protein chloroplastic"/>
    <property type="match status" value="1"/>
</dbReference>
<evidence type="ECO:0008006" key="5">
    <source>
        <dbReference type="Google" id="ProtNLM"/>
    </source>
</evidence>
<dbReference type="Pfam" id="PF20431">
    <property type="entry name" value="E_motif"/>
    <property type="match status" value="1"/>
</dbReference>
<feature type="repeat" description="PPR" evidence="2">
    <location>
        <begin position="78"/>
        <end position="112"/>
    </location>
</feature>
<sequence>MLKPTLPIQNSSLSQILIPLLDKCKSVAQLKQIQTLLLTHGLHQHHSLASRILSFLALSHLGNVDYSFRILSHLSNPTTFHWNIVIRGYSKSPNPNRSVSAFVQMLRDGIKPDQFTYLFLTKASSSLLKRELGETVYALVAKHGYESDIFIQNTFIHMYASCGYIGCARKVFDNLTRRNFVSWTAMLDGYAKCRDMNSARHVFELMPERDVVSWSSLIDGYLKNGEYLEALTLFKRMQNVGIKGNEVTMVSVLCAIAHLGELENGRLMHNYIVENELPLTLVLRTSLVDMYAKCGAIDDALELFLGGTMRKTDVLIWNTMIRGLATHGLVKESLDLFKKMAMVPIVPDEITYLCLLSACSHGGLVKEAWYFFECLSKNGMTPKSEHYACMVDVLSRAGHVDEAFQLVFDMPMKPIAEILGALLSGCINHGRLDLAEIVGRKLIEAEPDHDGRYVGLSNAYATFEQWEEARRMREAMNKRGVKKSPGLSFV</sequence>
<reference evidence="3 4" key="1">
    <citation type="journal article" date="2020" name="bioRxiv">
        <title>Sequence and annotation of 42 cannabis genomes reveals extensive copy number variation in cannabinoid synthesis and pathogen resistance genes.</title>
        <authorList>
            <person name="Mckernan K.J."/>
            <person name="Helbert Y."/>
            <person name="Kane L.T."/>
            <person name="Ebling H."/>
            <person name="Zhang L."/>
            <person name="Liu B."/>
            <person name="Eaton Z."/>
            <person name="Mclaughlin S."/>
            <person name="Kingan S."/>
            <person name="Baybayan P."/>
            <person name="Concepcion G."/>
            <person name="Jordan M."/>
            <person name="Riva A."/>
            <person name="Barbazuk W."/>
            <person name="Harkins T."/>
        </authorList>
    </citation>
    <scope>NUCLEOTIDE SEQUENCE [LARGE SCALE GENOMIC DNA]</scope>
    <source>
        <strain evidence="4">cv. Jamaican Lion 4</strain>
        <tissue evidence="3">Leaf</tissue>
    </source>
</reference>
<evidence type="ECO:0000313" key="3">
    <source>
        <dbReference type="EMBL" id="KAF4362440.1"/>
    </source>
</evidence>
<evidence type="ECO:0000313" key="4">
    <source>
        <dbReference type="Proteomes" id="UP000583929"/>
    </source>
</evidence>
<dbReference type="FunFam" id="1.25.40.10:FF:000090">
    <property type="entry name" value="Pentatricopeptide repeat-containing protein, chloroplastic"/>
    <property type="match status" value="1"/>
</dbReference>
<dbReference type="SUPFAM" id="SSF48452">
    <property type="entry name" value="TPR-like"/>
    <property type="match status" value="1"/>
</dbReference>
<comment type="caution">
    <text evidence="3">The sequence shown here is derived from an EMBL/GenBank/DDBJ whole genome shotgun (WGS) entry which is preliminary data.</text>
</comment>
<dbReference type="GO" id="GO:0003723">
    <property type="term" value="F:RNA binding"/>
    <property type="evidence" value="ECO:0007669"/>
    <property type="project" value="InterPro"/>
</dbReference>
<dbReference type="Pfam" id="PF13041">
    <property type="entry name" value="PPR_2"/>
    <property type="match status" value="3"/>
</dbReference>
<name>A0A7J6EXP4_CANSA</name>
<accession>A0A7J6EXP4</accession>
<gene>
    <name evidence="3" type="ORF">G4B88_016023</name>
</gene>
<evidence type="ECO:0000256" key="1">
    <source>
        <dbReference type="ARBA" id="ARBA00022737"/>
    </source>
</evidence>
<feature type="repeat" description="PPR" evidence="2">
    <location>
        <begin position="313"/>
        <end position="347"/>
    </location>
</feature>
<dbReference type="InterPro" id="IPR046960">
    <property type="entry name" value="PPR_At4g14850-like_plant"/>
</dbReference>
<dbReference type="GO" id="GO:0009451">
    <property type="term" value="P:RNA modification"/>
    <property type="evidence" value="ECO:0007669"/>
    <property type="project" value="InterPro"/>
</dbReference>
<evidence type="ECO:0000256" key="2">
    <source>
        <dbReference type="PROSITE-ProRule" id="PRU00708"/>
    </source>
</evidence>
<feature type="repeat" description="PPR" evidence="2">
    <location>
        <begin position="210"/>
        <end position="244"/>
    </location>
</feature>
<dbReference type="NCBIfam" id="TIGR00756">
    <property type="entry name" value="PPR"/>
    <property type="match status" value="4"/>
</dbReference>
<dbReference type="InterPro" id="IPR002885">
    <property type="entry name" value="PPR_rpt"/>
</dbReference>
<accession>A0A803Q2Q1</accession>
<feature type="repeat" description="PPR" evidence="2">
    <location>
        <begin position="348"/>
        <end position="382"/>
    </location>
</feature>
<dbReference type="PANTHER" id="PTHR47926">
    <property type="entry name" value="PENTATRICOPEPTIDE REPEAT-CONTAINING PROTEIN"/>
    <property type="match status" value="1"/>
</dbReference>
<dbReference type="InterPro" id="IPR011990">
    <property type="entry name" value="TPR-like_helical_dom_sf"/>
</dbReference>
<dbReference type="AlphaFoldDB" id="A0A7J6EXP4"/>
<keyword evidence="1" id="KW-0677">Repeat</keyword>
<dbReference type="Gene3D" id="1.25.40.10">
    <property type="entry name" value="Tetratricopeptide repeat domain"/>
    <property type="match status" value="3"/>
</dbReference>
<organism evidence="3 4">
    <name type="scientific">Cannabis sativa</name>
    <name type="common">Hemp</name>
    <name type="synonym">Marijuana</name>
    <dbReference type="NCBI Taxonomy" id="3483"/>
    <lineage>
        <taxon>Eukaryota</taxon>
        <taxon>Viridiplantae</taxon>
        <taxon>Streptophyta</taxon>
        <taxon>Embryophyta</taxon>
        <taxon>Tracheophyta</taxon>
        <taxon>Spermatophyta</taxon>
        <taxon>Magnoliopsida</taxon>
        <taxon>eudicotyledons</taxon>
        <taxon>Gunneridae</taxon>
        <taxon>Pentapetalae</taxon>
        <taxon>rosids</taxon>
        <taxon>fabids</taxon>
        <taxon>Rosales</taxon>
        <taxon>Cannabaceae</taxon>
        <taxon>Cannabis</taxon>
    </lineage>
</organism>
<dbReference type="Proteomes" id="UP000583929">
    <property type="component" value="Unassembled WGS sequence"/>
</dbReference>
<dbReference type="PROSITE" id="PS51375">
    <property type="entry name" value="PPR"/>
    <property type="match status" value="5"/>
</dbReference>
<protein>
    <recommendedName>
        <fullName evidence="5">Pentatricopeptide repeat-containing protein</fullName>
    </recommendedName>
</protein>
<dbReference type="OrthoDB" id="185373at2759"/>
<dbReference type="OMA" id="PEYFLHT"/>
<proteinExistence type="predicted"/>
<keyword evidence="4" id="KW-1185">Reference proteome</keyword>
<dbReference type="EMBL" id="JAATIQ010000312">
    <property type="protein sequence ID" value="KAF4362440.1"/>
    <property type="molecule type" value="Genomic_DNA"/>
</dbReference>
<feature type="repeat" description="PPR" evidence="2">
    <location>
        <begin position="179"/>
        <end position="209"/>
    </location>
</feature>
<dbReference type="Pfam" id="PF01535">
    <property type="entry name" value="PPR"/>
    <property type="match status" value="2"/>
</dbReference>
<dbReference type="InterPro" id="IPR046848">
    <property type="entry name" value="E_motif"/>
</dbReference>